<dbReference type="Pfam" id="PF12816">
    <property type="entry name" value="TPR_Vps8"/>
    <property type="match status" value="1"/>
</dbReference>
<dbReference type="Proteomes" id="UP000007241">
    <property type="component" value="Unassembled WGS sequence"/>
</dbReference>
<gene>
    <name evidence="3" type="ORF">BATDEDRAFT_34401</name>
</gene>
<dbReference type="STRING" id="684364.F4NW04"/>
<dbReference type="EMBL" id="GL882880">
    <property type="protein sequence ID" value="EGF82394.1"/>
    <property type="molecule type" value="Genomic_DNA"/>
</dbReference>
<dbReference type="SUPFAM" id="SSF57850">
    <property type="entry name" value="RING/U-box"/>
    <property type="match status" value="1"/>
</dbReference>
<dbReference type="RefSeq" id="XP_006676787.1">
    <property type="nucleotide sequence ID" value="XM_006676724.1"/>
</dbReference>
<proteinExistence type="predicted"/>
<name>F4NW04_BATDJ</name>
<dbReference type="InterPro" id="IPR025941">
    <property type="entry name" value="Vps8_central_dom"/>
</dbReference>
<feature type="domain" description="RING-type" evidence="2">
    <location>
        <begin position="1631"/>
        <end position="1692"/>
    </location>
</feature>
<dbReference type="GO" id="GO:0030897">
    <property type="term" value="C:HOPS complex"/>
    <property type="evidence" value="ECO:0000318"/>
    <property type="project" value="GO_Central"/>
</dbReference>
<dbReference type="PROSITE" id="PS50089">
    <property type="entry name" value="ZF_RING_2"/>
    <property type="match status" value="1"/>
</dbReference>
<dbReference type="HOGENOM" id="CLU_000917_3_1_1"/>
<keyword evidence="4" id="KW-1185">Reference proteome</keyword>
<dbReference type="InParanoid" id="F4NW04"/>
<evidence type="ECO:0000259" key="2">
    <source>
        <dbReference type="PROSITE" id="PS50089"/>
    </source>
</evidence>
<dbReference type="GO" id="GO:0005770">
    <property type="term" value="C:late endosome"/>
    <property type="evidence" value="ECO:0000318"/>
    <property type="project" value="GO_Central"/>
</dbReference>
<dbReference type="GeneID" id="18240426"/>
<dbReference type="InterPro" id="IPR045111">
    <property type="entry name" value="Vps41/Vps8"/>
</dbReference>
<accession>F4NW04</accession>
<dbReference type="GO" id="GO:0008270">
    <property type="term" value="F:zinc ion binding"/>
    <property type="evidence" value="ECO:0007669"/>
    <property type="project" value="UniProtKB-KW"/>
</dbReference>
<dbReference type="OrthoDB" id="289913at2759"/>
<dbReference type="GO" id="GO:0034058">
    <property type="term" value="P:endosomal vesicle fusion"/>
    <property type="evidence" value="ECO:0000318"/>
    <property type="project" value="GO_Central"/>
</dbReference>
<dbReference type="Pfam" id="PF23410">
    <property type="entry name" value="Beta-prop_VPS8"/>
    <property type="match status" value="1"/>
</dbReference>
<evidence type="ECO:0000313" key="4">
    <source>
        <dbReference type="Proteomes" id="UP000007241"/>
    </source>
</evidence>
<dbReference type="PANTHER" id="PTHR12616">
    <property type="entry name" value="VACUOLAR PROTEIN SORTING VPS41"/>
    <property type="match status" value="1"/>
</dbReference>
<evidence type="ECO:0000256" key="1">
    <source>
        <dbReference type="PROSITE-ProRule" id="PRU00175"/>
    </source>
</evidence>
<keyword evidence="1" id="KW-0863">Zinc-finger</keyword>
<protein>
    <recommendedName>
        <fullName evidence="2">RING-type domain-containing protein</fullName>
    </recommendedName>
</protein>
<keyword evidence="1" id="KW-0862">Zinc</keyword>
<organism evidence="3 4">
    <name type="scientific">Batrachochytrium dendrobatidis (strain JAM81 / FGSC 10211)</name>
    <name type="common">Frog chytrid fungus</name>
    <dbReference type="NCBI Taxonomy" id="684364"/>
    <lineage>
        <taxon>Eukaryota</taxon>
        <taxon>Fungi</taxon>
        <taxon>Fungi incertae sedis</taxon>
        <taxon>Chytridiomycota</taxon>
        <taxon>Chytridiomycota incertae sedis</taxon>
        <taxon>Chytridiomycetes</taxon>
        <taxon>Rhizophydiales</taxon>
        <taxon>Rhizophydiales incertae sedis</taxon>
        <taxon>Batrachochytrium</taxon>
    </lineage>
</organism>
<sequence length="1783" mass="199513">MDDSALNVLCMSEMDDLESPTESLPKHIAYSALEPISEIGLHIPSSSQAPGSASSQSASRQHHTLPLVTLCEDKVSDLLSALGDSSESVHDLGNTFPQSQSARSADVDSISTPSYSKNATIFVSRTLDIIELDFKSLILPEMDIIDTPIPILKRTIAKFNLLRQEVLDGLKRSEFVPAVHDAWMMLFERIGCEILLYEQFLDVNAAHLTLEEIMNDPIIEVDENQSLKPGSDHSCATESMASIPNGRLLHRPRSILPQNSLESLRSAQTTSTMPDKRRLSFTSSQYLCQPSTKSKNLSSVRSEDSFLHFPDGAITSAPPGPYDFVKWTKLRKLSLSLFSEAFARQVGTPTCFSVSGGIAVGTSKSAILLYDIAQNLLGILGDFNSTQGIGFIIVWDTVRRISIKIIHPITNAEQQSGRADGHLSGNPIAHTSSLGKIGFVSADDRGSAFLHTISQGIVFNSINSIRIHGRSLNSSNQNSLPTTIYALSTLPYLSGKCISDNYQFIAISTPYKMAIMTMRPIPQIQYRISWNIDDTNSAGNTRRPIESACLDWWAPVVQKNGKLVGTPRLAFSNQGKFSVLRILWHANDTEKTKRKINFEIEGSNQLDENIVVIRWLVESIFVCVTRSEHLVTVNASTFAILERVDISAQRIVFQPLFHKPLEAFGIPIELSYSASVCVYKSRLVFLGSFEIVIASLISWIDRIASLVRIGQFRKAFEMAISFYHGEGNYAVVGLAQDPDTCQRKVREHASSLILNYVSMSLSSYDPSANEDLSTYERVTETTFDTCIAIDRLDLLFGEVYDHYVDSGVDHVFVESLEPYVLNERIVSISNPSVVQAIIDHYMKRSWMDRLEQILLHLDPTTLNIHQILQICQDYQLNYALIYIYNAVLKDYVTPLVHLLNLCPVTSTNGLVSATISTESIIANQEIVLIQQHQRAYVIYVYLAYALTGLAFPIGTLTHDQQAQAKSDIYTLLLSPVRIHYPGTNSIEIGIEPFPYLRLLIMLDVDELIKMLGTVFNDESLTDGVQWSSSFALPVEDPRTKAFRQLSPSGVTRQLIVYALLQVVDAFQMESVYGNMKNSCPVTSTSYTVSLFAFLARCYSKHRKHIHLSDELLERILNVLCESGDVNVKPEREVSILSIIDSGAAIASVSARLSSAEQSALLDKYEKANLWRVYEHMARVFGKYNLVLRAYLKDERRIHESLQAVRTLLDSGALTYQQSLDVKQCVFDYLIPLVELDSYSTSQLISYYWPSEHDRIIETLSNTPRLLYNYLKGLLVPNSYLQQDSVVISPALLLIDDNSTTTRRTTRTIPLTTAASRLRKNTSRLFPQSFYDTVITLMSEFDPNDVHPYLLWLNDTCSGFPYSLDTVFSALRLYHVTHATAWLLERTGDFTGALSVLLADLIVILEQLFEKFKVPSDLSVDTLKHNATSLVDLAVGVCERSAAALDPSEQLDIWLLFLTEIYFKLFLHQPPRDLKTDMFSIASIANPPPTTTHSCINEQLSDSCHSPTLVLSLQSSLPHQDHSDILNTISQNSHDLDASDMSAFLGSIARLVVSAVVGHVPLPLVIHKIVQTQKNAKFEDHRDLIFSMLESHVYHRELYHAATRIIAADTFRLAASLNISRSKGFRPFRGQCESCRRLLHIRAMYESEAEETLVVFACRHAFHRVCLDTALELAAQALAIEYHLDYGLWCPVCGRKQKDMHKHFKGKAKTVYKSLPDLANGFKDTPCELDKKYLQLQHAQFQSVPMITAFHSLNSASFASSTNETLDIIDMNDSPVVGDGSSFY</sequence>
<keyword evidence="1" id="KW-0479">Metal-binding</keyword>
<dbReference type="PANTHER" id="PTHR12616:SF8">
    <property type="entry name" value="VACUOLAR PROTEIN SORTING-ASSOCIATED PROTEIN 8 HOMOLOG"/>
    <property type="match status" value="1"/>
</dbReference>
<evidence type="ECO:0000313" key="3">
    <source>
        <dbReference type="EMBL" id="EGF82394.1"/>
    </source>
</evidence>
<dbReference type="GO" id="GO:0006623">
    <property type="term" value="P:protein targeting to vacuole"/>
    <property type="evidence" value="ECO:0000318"/>
    <property type="project" value="GO_Central"/>
</dbReference>
<dbReference type="OMA" id="NQLFFHQ"/>
<reference evidence="3 4" key="1">
    <citation type="submission" date="2009-12" db="EMBL/GenBank/DDBJ databases">
        <title>The draft genome of Batrachochytrium dendrobatidis.</title>
        <authorList>
            <consortium name="US DOE Joint Genome Institute (JGI-PGF)"/>
            <person name="Kuo A."/>
            <person name="Salamov A."/>
            <person name="Schmutz J."/>
            <person name="Lucas S."/>
            <person name="Pitluck S."/>
            <person name="Rosenblum E."/>
            <person name="Stajich J."/>
            <person name="Eisen M."/>
            <person name="Grigoriev I.V."/>
        </authorList>
    </citation>
    <scope>NUCLEOTIDE SEQUENCE [LARGE SCALE GENOMIC DNA]</scope>
    <source>
        <strain evidence="4">JAM81 / FGSC 10211</strain>
    </source>
</reference>
<dbReference type="InterPro" id="IPR001841">
    <property type="entry name" value="Znf_RING"/>
</dbReference>